<dbReference type="NCBIfam" id="TIGR00813">
    <property type="entry name" value="sss"/>
    <property type="match status" value="1"/>
</dbReference>
<evidence type="ECO:0000256" key="5">
    <source>
        <dbReference type="ARBA" id="ARBA00022989"/>
    </source>
</evidence>
<dbReference type="InterPro" id="IPR011849">
    <property type="entry name" value="Na/pantothenate_symporter"/>
</dbReference>
<proteinExistence type="inferred from homology"/>
<dbReference type="PANTHER" id="PTHR48086:SF4">
    <property type="entry name" value="SODIUM_PANTOTHENATE SYMPORTER"/>
    <property type="match status" value="1"/>
</dbReference>
<feature type="transmembrane region" description="Helical" evidence="8">
    <location>
        <begin position="168"/>
        <end position="190"/>
    </location>
</feature>
<comment type="subcellular location">
    <subcellularLocation>
        <location evidence="1">Membrane</location>
        <topology evidence="1">Multi-pass membrane protein</topology>
    </subcellularLocation>
</comment>
<keyword evidence="5 8" id="KW-1133">Transmembrane helix</keyword>
<feature type="transmembrane region" description="Helical" evidence="8">
    <location>
        <begin position="48"/>
        <end position="69"/>
    </location>
</feature>
<evidence type="ECO:0000256" key="6">
    <source>
        <dbReference type="ARBA" id="ARBA00023136"/>
    </source>
</evidence>
<evidence type="ECO:0000256" key="8">
    <source>
        <dbReference type="SAM" id="Phobius"/>
    </source>
</evidence>
<feature type="transmembrane region" description="Helical" evidence="8">
    <location>
        <begin position="239"/>
        <end position="258"/>
    </location>
</feature>
<feature type="transmembrane region" description="Helical" evidence="8">
    <location>
        <begin position="279"/>
        <end position="302"/>
    </location>
</feature>
<feature type="transmembrane region" description="Helical" evidence="8">
    <location>
        <begin position="6"/>
        <end position="27"/>
    </location>
</feature>
<feature type="transmembrane region" description="Helical" evidence="8">
    <location>
        <begin position="462"/>
        <end position="481"/>
    </location>
</feature>
<dbReference type="InterPro" id="IPR001734">
    <property type="entry name" value="Na/solute_symporter"/>
</dbReference>
<feature type="transmembrane region" description="Helical" evidence="8">
    <location>
        <begin position="404"/>
        <end position="424"/>
    </location>
</feature>
<dbReference type="AlphaFoldDB" id="A0A413R5M0"/>
<dbReference type="GO" id="GO:0015081">
    <property type="term" value="F:sodium ion transmembrane transporter activity"/>
    <property type="evidence" value="ECO:0007669"/>
    <property type="project" value="InterPro"/>
</dbReference>
<comment type="similarity">
    <text evidence="2 7">Belongs to the sodium:solute symporter (SSF) (TC 2.A.21) family.</text>
</comment>
<protein>
    <submittedName>
        <fullName evidence="9">Sodium/pantothenate symporter</fullName>
    </submittedName>
</protein>
<comment type="caution">
    <text evidence="9">The sequence shown here is derived from an EMBL/GenBank/DDBJ whole genome shotgun (WGS) entry which is preliminary data.</text>
</comment>
<dbReference type="InterPro" id="IPR038377">
    <property type="entry name" value="Na/Glc_symporter_sf"/>
</dbReference>
<evidence type="ECO:0000256" key="2">
    <source>
        <dbReference type="ARBA" id="ARBA00006434"/>
    </source>
</evidence>
<dbReference type="Pfam" id="PF00474">
    <property type="entry name" value="SSF"/>
    <property type="match status" value="1"/>
</dbReference>
<evidence type="ECO:0000313" key="9">
    <source>
        <dbReference type="EMBL" id="RHA17067.1"/>
    </source>
</evidence>
<dbReference type="PROSITE" id="PS50283">
    <property type="entry name" value="NA_SOLUT_SYMP_3"/>
    <property type="match status" value="1"/>
</dbReference>
<reference evidence="9 10" key="1">
    <citation type="submission" date="2018-08" db="EMBL/GenBank/DDBJ databases">
        <title>A genome reference for cultivated species of the human gut microbiota.</title>
        <authorList>
            <person name="Zou Y."/>
            <person name="Xue W."/>
            <person name="Luo G."/>
        </authorList>
    </citation>
    <scope>NUCLEOTIDE SEQUENCE [LARGE SCALE GENOMIC DNA]</scope>
    <source>
        <strain evidence="9 10">AM44-11BH</strain>
    </source>
</reference>
<dbReference type="CDD" id="cd10327">
    <property type="entry name" value="SLC5sbd_PanF"/>
    <property type="match status" value="1"/>
</dbReference>
<feature type="transmembrane region" description="Helical" evidence="8">
    <location>
        <begin position="129"/>
        <end position="148"/>
    </location>
</feature>
<accession>A0A413R5M0</accession>
<feature type="transmembrane region" description="Helical" evidence="8">
    <location>
        <begin position="436"/>
        <end position="456"/>
    </location>
</feature>
<dbReference type="EMBL" id="QSFD01000011">
    <property type="protein sequence ID" value="RHA17067.1"/>
    <property type="molecule type" value="Genomic_DNA"/>
</dbReference>
<evidence type="ECO:0000256" key="3">
    <source>
        <dbReference type="ARBA" id="ARBA00022448"/>
    </source>
</evidence>
<dbReference type="GO" id="GO:0036376">
    <property type="term" value="P:sodium ion export across plasma membrane"/>
    <property type="evidence" value="ECO:0007669"/>
    <property type="project" value="InterPro"/>
</dbReference>
<dbReference type="GO" id="GO:0015233">
    <property type="term" value="F:pantothenate transmembrane transporter activity"/>
    <property type="evidence" value="ECO:0007669"/>
    <property type="project" value="InterPro"/>
</dbReference>
<sequence length="495" mass="52875">MNSNQIIILSVFLGYLLFNVVVSFVYSRKAEKSLNTSEEKKYFIGGRNMNGIVLAMTIMATYTSASSFISGPGAAGLTYGYAQAWIAAIQVPVTFLVLGVLGNKLALVSRRTGAVTVVGYFKARYKSSALVIITSVGLIAFFIAQMISQFTGGATLIASITGLDHVTSLLIFGTVVVLYTAVGGFSAVVITDTIQGIVMCVGTFLFIFFVLKAGGGLASIDAGLANNLPNVYNDIFSKYTPGGLLSFWILVGFGTLGLPQTAVRAMGFKNTKSMHQAMWIGVLTCSFVIVGMHLAGTWAGAFVDVDNLPTSDYFIPYIVQKIMPTGVAAIFLAAPMAAVMSTADSLLILATAAIVKDLWKNYVVKDDPEKNKSYEKNVKSISTVITIILGIVVMVLTINPPDIIFVLNMFAFGGLECTFFWPLVGGLFWKKGTKQAAVCSSVGAIATYIFATYFINIVGLNAVVWGLLVGGILYFGIGMVTGRKGLDPDILDKCF</sequence>
<keyword evidence="3" id="KW-0813">Transport</keyword>
<dbReference type="InterPro" id="IPR050277">
    <property type="entry name" value="Sodium:Solute_Symporter"/>
</dbReference>
<name>A0A413R5M0_9FIRM</name>
<keyword evidence="6 8" id="KW-0472">Membrane</keyword>
<organism evidence="9 10">
    <name type="scientific">Eubacterium ventriosum</name>
    <dbReference type="NCBI Taxonomy" id="39496"/>
    <lineage>
        <taxon>Bacteria</taxon>
        <taxon>Bacillati</taxon>
        <taxon>Bacillota</taxon>
        <taxon>Clostridia</taxon>
        <taxon>Eubacteriales</taxon>
        <taxon>Eubacteriaceae</taxon>
        <taxon>Eubacterium</taxon>
    </lineage>
</organism>
<keyword evidence="10" id="KW-1185">Reference proteome</keyword>
<evidence type="ECO:0000256" key="4">
    <source>
        <dbReference type="ARBA" id="ARBA00022692"/>
    </source>
</evidence>
<dbReference type="RefSeq" id="WP_117971297.1">
    <property type="nucleotide sequence ID" value="NZ_CAUBDO010000016.1"/>
</dbReference>
<dbReference type="GO" id="GO:0005886">
    <property type="term" value="C:plasma membrane"/>
    <property type="evidence" value="ECO:0007669"/>
    <property type="project" value="TreeGrafter"/>
</dbReference>
<evidence type="ECO:0000313" key="10">
    <source>
        <dbReference type="Proteomes" id="UP000284779"/>
    </source>
</evidence>
<gene>
    <name evidence="9" type="ORF">DW944_10230</name>
</gene>
<dbReference type="PANTHER" id="PTHR48086">
    <property type="entry name" value="SODIUM/PROLINE SYMPORTER-RELATED"/>
    <property type="match status" value="1"/>
</dbReference>
<keyword evidence="4 8" id="KW-0812">Transmembrane</keyword>
<feature type="transmembrane region" description="Helical" evidence="8">
    <location>
        <begin position="197"/>
        <end position="219"/>
    </location>
</feature>
<evidence type="ECO:0000256" key="1">
    <source>
        <dbReference type="ARBA" id="ARBA00004141"/>
    </source>
</evidence>
<feature type="transmembrane region" description="Helical" evidence="8">
    <location>
        <begin position="81"/>
        <end position="101"/>
    </location>
</feature>
<dbReference type="NCBIfam" id="TIGR02119">
    <property type="entry name" value="panF"/>
    <property type="match status" value="1"/>
</dbReference>
<evidence type="ECO:0000256" key="7">
    <source>
        <dbReference type="RuleBase" id="RU362091"/>
    </source>
</evidence>
<feature type="transmembrane region" description="Helical" evidence="8">
    <location>
        <begin position="380"/>
        <end position="398"/>
    </location>
</feature>
<feature type="transmembrane region" description="Helical" evidence="8">
    <location>
        <begin position="322"/>
        <end position="355"/>
    </location>
</feature>
<dbReference type="Proteomes" id="UP000284779">
    <property type="component" value="Unassembled WGS sequence"/>
</dbReference>
<dbReference type="Gene3D" id="1.20.1730.10">
    <property type="entry name" value="Sodium/glucose cotransporter"/>
    <property type="match status" value="1"/>
</dbReference>